<dbReference type="InterPro" id="IPR002645">
    <property type="entry name" value="STAS_dom"/>
</dbReference>
<proteinExistence type="predicted"/>
<protein>
    <recommendedName>
        <fullName evidence="1">STAS domain-containing protein</fullName>
    </recommendedName>
</protein>
<evidence type="ECO:0000313" key="3">
    <source>
        <dbReference type="Proteomes" id="UP000245020"/>
    </source>
</evidence>
<reference evidence="3" key="1">
    <citation type="submission" date="2018-05" db="EMBL/GenBank/DDBJ databases">
        <title>Ignatzschineria dubaiensis sp. nov., isolated from necrotic foot tissues of dromedaries (Camelus dromedarius) and associated maggots in Dubai, United Arab Emirates.</title>
        <authorList>
            <person name="Tsang C.C."/>
            <person name="Tang J.Y.M."/>
            <person name="Fong J.Y.H."/>
            <person name="Kinne J."/>
            <person name="Lee H.H."/>
            <person name="Joseph M."/>
            <person name="Jose S."/>
            <person name="Schuster R.K."/>
            <person name="Tang Y."/>
            <person name="Sivakumar S."/>
            <person name="Chen J.H.K."/>
            <person name="Teng J.L.L."/>
            <person name="Lau S.K.P."/>
            <person name="Wernery U."/>
            <person name="Woo P.C.Y."/>
        </authorList>
    </citation>
    <scope>NUCLEOTIDE SEQUENCE [LARGE SCALE GENOMIC DNA]</scope>
    <source>
        <strain evidence="3">KCTC 22644</strain>
    </source>
</reference>
<dbReference type="CDD" id="cd07043">
    <property type="entry name" value="STAS_anti-anti-sigma_factors"/>
    <property type="match status" value="1"/>
</dbReference>
<dbReference type="InterPro" id="IPR058548">
    <property type="entry name" value="MlaB-like_STAS"/>
</dbReference>
<dbReference type="SUPFAM" id="SSF52091">
    <property type="entry name" value="SpoIIaa-like"/>
    <property type="match status" value="1"/>
</dbReference>
<organism evidence="2 3">
    <name type="scientific">Ignatzschineria ureiclastica</name>
    <dbReference type="NCBI Taxonomy" id="472582"/>
    <lineage>
        <taxon>Bacteria</taxon>
        <taxon>Pseudomonadati</taxon>
        <taxon>Pseudomonadota</taxon>
        <taxon>Gammaproteobacteria</taxon>
        <taxon>Cardiobacteriales</taxon>
        <taxon>Ignatzschineriaceae</taxon>
        <taxon>Ignatzschineria</taxon>
    </lineage>
</organism>
<evidence type="ECO:0000313" key="2">
    <source>
        <dbReference type="EMBL" id="PWD81565.1"/>
    </source>
</evidence>
<comment type="caution">
    <text evidence="2">The sequence shown here is derived from an EMBL/GenBank/DDBJ whole genome shotgun (WGS) entry which is preliminary data.</text>
</comment>
<dbReference type="Pfam" id="PF13466">
    <property type="entry name" value="STAS_2"/>
    <property type="match status" value="1"/>
</dbReference>
<dbReference type="EMBL" id="QEWQ01000002">
    <property type="protein sequence ID" value="PWD81565.1"/>
    <property type="molecule type" value="Genomic_DNA"/>
</dbReference>
<dbReference type="Proteomes" id="UP000245020">
    <property type="component" value="Unassembled WGS sequence"/>
</dbReference>
<gene>
    <name evidence="2" type="ORF">DC083_03760</name>
</gene>
<dbReference type="AlphaFoldDB" id="A0A2U2AFY7"/>
<dbReference type="InterPro" id="IPR036513">
    <property type="entry name" value="STAS_dom_sf"/>
</dbReference>
<name>A0A2U2AFY7_9GAMM</name>
<sequence>MKKSLDAHFKISDNVCYFQGCFDKFTIPALWKKLQPELQATPANIVNLSDVDECDSALIALLVEIKKQQRDVKITAIPENLVQLLDLYQVKTLLS</sequence>
<dbReference type="RefSeq" id="WP_109188919.1">
    <property type="nucleotide sequence ID" value="NZ_BMYA01000005.1"/>
</dbReference>
<feature type="domain" description="STAS" evidence="1">
    <location>
        <begin position="18"/>
        <end position="95"/>
    </location>
</feature>
<keyword evidence="3" id="KW-1185">Reference proteome</keyword>
<accession>A0A2U2AFY7</accession>
<dbReference type="OrthoDB" id="7063353at2"/>
<evidence type="ECO:0000259" key="1">
    <source>
        <dbReference type="PROSITE" id="PS50801"/>
    </source>
</evidence>
<dbReference type="Gene3D" id="3.30.750.24">
    <property type="entry name" value="STAS domain"/>
    <property type="match status" value="1"/>
</dbReference>
<dbReference type="PROSITE" id="PS50801">
    <property type="entry name" value="STAS"/>
    <property type="match status" value="1"/>
</dbReference>